<dbReference type="Pfam" id="PF00226">
    <property type="entry name" value="DnaJ"/>
    <property type="match status" value="1"/>
</dbReference>
<dbReference type="GO" id="GO:0051082">
    <property type="term" value="F:unfolded protein binding"/>
    <property type="evidence" value="ECO:0007669"/>
    <property type="project" value="UniProtKB-UniRule"/>
</dbReference>
<keyword evidence="9 14" id="KW-0346">Stress response</keyword>
<feature type="binding site" evidence="14">
    <location>
        <position position="208"/>
    </location>
    <ligand>
        <name>Zn(2+)</name>
        <dbReference type="ChEBI" id="CHEBI:29105"/>
        <label>1</label>
    </ligand>
</feature>
<dbReference type="CDD" id="cd06257">
    <property type="entry name" value="DnaJ"/>
    <property type="match status" value="1"/>
</dbReference>
<dbReference type="GO" id="GO:0005524">
    <property type="term" value="F:ATP binding"/>
    <property type="evidence" value="ECO:0007669"/>
    <property type="project" value="InterPro"/>
</dbReference>
<dbReference type="InterPro" id="IPR018253">
    <property type="entry name" value="DnaJ_domain_CS"/>
</dbReference>
<accession>D6GR88</accession>
<dbReference type="InterPro" id="IPR036410">
    <property type="entry name" value="HSP_DnaJ_Cys-rich_dom_sf"/>
</dbReference>
<dbReference type="STRING" id="546269.HMPREF0389_00093"/>
<dbReference type="SMART" id="SM00271">
    <property type="entry name" value="DnaJ"/>
    <property type="match status" value="1"/>
</dbReference>
<comment type="function">
    <text evidence="11 14">Participates actively in the response to hyperosmotic and heat shock by preventing the aggregation of stress-denatured proteins and by disaggregating proteins, also in an autonomous, DnaK-independent fashion. Unfolded proteins bind initially to DnaJ; upon interaction with the DnaJ-bound protein, DnaK hydrolyzes its bound ATP, resulting in the formation of a stable complex. GrpE releases ADP from DnaK; ATP binding to DnaK triggers the release of the substrate protein, thus completing the reaction cycle. Several rounds of ATP-dependent interactions between DnaJ, DnaK and GrpE are required for fully efficient folding. Also involved, together with DnaK and GrpE, in the DNA replication of plasmids through activation of initiation proteins.</text>
</comment>
<organism evidence="18 19">
    <name type="scientific">Filifactor alocis (strain ATCC 35896 / CCUG 47790 / D40 B5)</name>
    <name type="common">Fusobacterium alocis</name>
    <dbReference type="NCBI Taxonomy" id="546269"/>
    <lineage>
        <taxon>Bacteria</taxon>
        <taxon>Bacillati</taxon>
        <taxon>Bacillota</taxon>
        <taxon>Clostridia</taxon>
        <taxon>Peptostreptococcales</taxon>
        <taxon>Filifactoraceae</taxon>
        <taxon>Filifactor</taxon>
    </lineage>
</organism>
<feature type="domain" description="J" evidence="16">
    <location>
        <begin position="5"/>
        <end position="70"/>
    </location>
</feature>
<feature type="zinc finger region" description="CR-type" evidence="15">
    <location>
        <begin position="135"/>
        <end position="217"/>
    </location>
</feature>
<comment type="similarity">
    <text evidence="12 14">Belongs to the DnaJ family.</text>
</comment>
<dbReference type="OrthoDB" id="9779889at2"/>
<dbReference type="NCBIfam" id="TIGR02349">
    <property type="entry name" value="DnaJ_bact"/>
    <property type="match status" value="1"/>
</dbReference>
<keyword evidence="3 14" id="KW-0963">Cytoplasm</keyword>
<dbReference type="KEGG" id="faa:HMPREF0389_00093"/>
<dbReference type="SUPFAM" id="SSF46565">
    <property type="entry name" value="Chaperone J-domain"/>
    <property type="match status" value="1"/>
</dbReference>
<sequence>MEKRDYYEVLGISRSATEQEIKKAYRKKAMEYHPDRNPDNKEAEEKFKEVNEAYEVLSDAEKRKTYDQFGHAGFDPRSGFSGGFEGADFSDLGDIFGSMFGDMFGGGMRQRRNGPKRGADLRYAVNVTFEEAAFGTDKEVTIRREEECDVCHGTGAKPGTHSKTCPTCHGSGQVSQQVKTPFGVMMQTVTCSSCHGEGEIIEERCSKCGGRKTIPGKKTVSVKVPAGIEDGTMLRMSGQGQPGEKGGPRGDLLVQIRVQPHSVFERDGNTVWMELPISFTQAALGDEIEVPTLDGKVKYKIPEGTQTGTIFRLKGKGIPYMRHGGRGDQKVRVKVEVPRKLTEKQKELLRAYAQECGDYVTEESKGFWGKIKDALD</sequence>
<dbReference type="InterPro" id="IPR036869">
    <property type="entry name" value="J_dom_sf"/>
</dbReference>
<feature type="binding site" evidence="14">
    <location>
        <position position="168"/>
    </location>
    <ligand>
        <name>Zn(2+)</name>
        <dbReference type="ChEBI" id="CHEBI:29105"/>
        <label>2</label>
    </ligand>
</feature>
<dbReference type="PROSITE" id="PS50076">
    <property type="entry name" value="DNAJ_2"/>
    <property type="match status" value="1"/>
</dbReference>
<keyword evidence="6 14" id="KW-0677">Repeat</keyword>
<dbReference type="HAMAP" id="MF_01152">
    <property type="entry name" value="DnaJ"/>
    <property type="match status" value="1"/>
</dbReference>
<dbReference type="GO" id="GO:0005737">
    <property type="term" value="C:cytoplasm"/>
    <property type="evidence" value="ECO:0007669"/>
    <property type="project" value="UniProtKB-SubCell"/>
</dbReference>
<dbReference type="Gene3D" id="2.10.230.10">
    <property type="entry name" value="Heat shock protein DnaJ, cysteine-rich domain"/>
    <property type="match status" value="1"/>
</dbReference>
<dbReference type="PANTHER" id="PTHR43096">
    <property type="entry name" value="DNAJ HOMOLOG 1, MITOCHONDRIAL-RELATED"/>
    <property type="match status" value="1"/>
</dbReference>
<evidence type="ECO:0000256" key="12">
    <source>
        <dbReference type="ARBA" id="ARBA00061004"/>
    </source>
</evidence>
<dbReference type="Gene3D" id="2.60.260.20">
    <property type="entry name" value="Urease metallochaperone UreE, N-terminal domain"/>
    <property type="match status" value="2"/>
</dbReference>
<comment type="domain">
    <text evidence="14">The J domain is necessary and sufficient to stimulate DnaK ATPase activity. Zinc center 1 plays an important role in the autonomous, DnaK-independent chaperone activity of DnaJ. Zinc center 2 is essential for interaction with DnaK and for DnaJ activity.</text>
</comment>
<evidence type="ECO:0000256" key="6">
    <source>
        <dbReference type="ARBA" id="ARBA00022737"/>
    </source>
</evidence>
<dbReference type="SUPFAM" id="SSF49493">
    <property type="entry name" value="HSP40/DnaJ peptide-binding domain"/>
    <property type="match status" value="2"/>
</dbReference>
<gene>
    <name evidence="14 18" type="primary">dnaJ</name>
    <name evidence="18" type="ordered locus">HMPREF0389_00093</name>
</gene>
<feature type="binding site" evidence="14">
    <location>
        <position position="191"/>
    </location>
    <ligand>
        <name>Zn(2+)</name>
        <dbReference type="ChEBI" id="CHEBI:29105"/>
        <label>2</label>
    </ligand>
</feature>
<evidence type="ECO:0000256" key="15">
    <source>
        <dbReference type="PROSITE-ProRule" id="PRU00546"/>
    </source>
</evidence>
<evidence type="ECO:0000259" key="16">
    <source>
        <dbReference type="PROSITE" id="PS50076"/>
    </source>
</evidence>
<evidence type="ECO:0000256" key="10">
    <source>
        <dbReference type="ARBA" id="ARBA00023186"/>
    </source>
</evidence>
<feature type="binding site" evidence="14">
    <location>
        <position position="151"/>
    </location>
    <ligand>
        <name>Zn(2+)</name>
        <dbReference type="ChEBI" id="CHEBI:29105"/>
        <label>1</label>
    </ligand>
</feature>
<evidence type="ECO:0000256" key="9">
    <source>
        <dbReference type="ARBA" id="ARBA00023016"/>
    </source>
</evidence>
<dbReference type="InterPro" id="IPR001305">
    <property type="entry name" value="HSP_DnaJ_Cys-rich_dom"/>
</dbReference>
<evidence type="ECO:0000256" key="11">
    <source>
        <dbReference type="ARBA" id="ARBA00053423"/>
    </source>
</evidence>
<dbReference type="RefSeq" id="WP_014262199.1">
    <property type="nucleotide sequence ID" value="NC_016630.1"/>
</dbReference>
<evidence type="ECO:0000256" key="4">
    <source>
        <dbReference type="ARBA" id="ARBA00022705"/>
    </source>
</evidence>
<dbReference type="PROSITE" id="PS51188">
    <property type="entry name" value="ZF_CR"/>
    <property type="match status" value="1"/>
</dbReference>
<dbReference type="FunFam" id="2.60.260.20:FF:000004">
    <property type="entry name" value="Molecular chaperone DnaJ"/>
    <property type="match status" value="1"/>
</dbReference>
<dbReference type="CDD" id="cd10747">
    <property type="entry name" value="DnaJ_C"/>
    <property type="match status" value="1"/>
</dbReference>
<evidence type="ECO:0000259" key="17">
    <source>
        <dbReference type="PROSITE" id="PS51188"/>
    </source>
</evidence>
<dbReference type="AlphaFoldDB" id="D6GR88"/>
<feature type="binding site" evidence="14">
    <location>
        <position position="148"/>
    </location>
    <ligand>
        <name>Zn(2+)</name>
        <dbReference type="ChEBI" id="CHEBI:29105"/>
        <label>1</label>
    </ligand>
</feature>
<comment type="cofactor">
    <cofactor evidence="14">
        <name>Zn(2+)</name>
        <dbReference type="ChEBI" id="CHEBI:29105"/>
    </cofactor>
    <text evidence="14">Binds 2 Zn(2+) ions per monomer.</text>
</comment>
<keyword evidence="7 14" id="KW-0863">Zinc-finger</keyword>
<evidence type="ECO:0000256" key="2">
    <source>
        <dbReference type="ARBA" id="ARBA00011738"/>
    </source>
</evidence>
<dbReference type="FunFam" id="2.10.230.10:FF:000002">
    <property type="entry name" value="Molecular chaperone DnaJ"/>
    <property type="match status" value="1"/>
</dbReference>
<dbReference type="InterPro" id="IPR012724">
    <property type="entry name" value="DnaJ"/>
</dbReference>
<name>D6GR88_FILAD</name>
<dbReference type="GO" id="GO:0009408">
    <property type="term" value="P:response to heat"/>
    <property type="evidence" value="ECO:0007669"/>
    <property type="project" value="InterPro"/>
</dbReference>
<comment type="subunit">
    <text evidence="2 14">Homodimer.</text>
</comment>
<evidence type="ECO:0000313" key="19">
    <source>
        <dbReference type="Proteomes" id="UP000007468"/>
    </source>
</evidence>
<dbReference type="GO" id="GO:0031072">
    <property type="term" value="F:heat shock protein binding"/>
    <property type="evidence" value="ECO:0007669"/>
    <property type="project" value="InterPro"/>
</dbReference>
<keyword evidence="8 14" id="KW-0862">Zinc</keyword>
<evidence type="ECO:0000256" key="13">
    <source>
        <dbReference type="ARBA" id="ARBA00067609"/>
    </source>
</evidence>
<dbReference type="Gene3D" id="1.10.287.110">
    <property type="entry name" value="DnaJ domain"/>
    <property type="match status" value="1"/>
</dbReference>
<evidence type="ECO:0000313" key="18">
    <source>
        <dbReference type="EMBL" id="EFE28179.1"/>
    </source>
</evidence>
<evidence type="ECO:0000256" key="3">
    <source>
        <dbReference type="ARBA" id="ARBA00022490"/>
    </source>
</evidence>
<evidence type="ECO:0000256" key="8">
    <source>
        <dbReference type="ARBA" id="ARBA00022833"/>
    </source>
</evidence>
<keyword evidence="4 14" id="KW-0235">DNA replication</keyword>
<dbReference type="FunFam" id="1.10.287.110:FF:000034">
    <property type="entry name" value="Chaperone protein DnaJ"/>
    <property type="match status" value="1"/>
</dbReference>
<dbReference type="InterPro" id="IPR001623">
    <property type="entry name" value="DnaJ_domain"/>
</dbReference>
<evidence type="ECO:0000256" key="1">
    <source>
        <dbReference type="ARBA" id="ARBA00004496"/>
    </source>
</evidence>
<dbReference type="CDD" id="cd10719">
    <property type="entry name" value="DnaJ_zf"/>
    <property type="match status" value="1"/>
</dbReference>
<feature type="binding site" evidence="14">
    <location>
        <position position="165"/>
    </location>
    <ligand>
        <name>Zn(2+)</name>
        <dbReference type="ChEBI" id="CHEBI:29105"/>
        <label>2</label>
    </ligand>
</feature>
<keyword evidence="10 14" id="KW-0143">Chaperone</keyword>
<dbReference type="Pfam" id="PF00684">
    <property type="entry name" value="DnaJ_CXXCXGXG"/>
    <property type="match status" value="1"/>
</dbReference>
<dbReference type="PRINTS" id="PR00625">
    <property type="entry name" value="JDOMAIN"/>
</dbReference>
<dbReference type="Proteomes" id="UP000007468">
    <property type="component" value="Chromosome"/>
</dbReference>
<dbReference type="eggNOG" id="COG0484">
    <property type="taxonomic scope" value="Bacteria"/>
</dbReference>
<dbReference type="PROSITE" id="PS00636">
    <property type="entry name" value="DNAJ_1"/>
    <property type="match status" value="1"/>
</dbReference>
<dbReference type="Pfam" id="PF01556">
    <property type="entry name" value="DnaJ_C"/>
    <property type="match status" value="1"/>
</dbReference>
<keyword evidence="5 14" id="KW-0479">Metal-binding</keyword>
<dbReference type="GO" id="GO:0008270">
    <property type="term" value="F:zinc ion binding"/>
    <property type="evidence" value="ECO:0007669"/>
    <property type="project" value="UniProtKB-UniRule"/>
</dbReference>
<feature type="binding site" evidence="14">
    <location>
        <position position="194"/>
    </location>
    <ligand>
        <name>Zn(2+)</name>
        <dbReference type="ChEBI" id="CHEBI:29105"/>
        <label>2</label>
    </ligand>
</feature>
<evidence type="ECO:0000256" key="14">
    <source>
        <dbReference type="HAMAP-Rule" id="MF_01152"/>
    </source>
</evidence>
<dbReference type="InterPro" id="IPR008971">
    <property type="entry name" value="HSP40/DnaJ_pept-bd"/>
</dbReference>
<proteinExistence type="inferred from homology"/>
<dbReference type="PATRIC" id="fig|546269.5.peg.568"/>
<dbReference type="GO" id="GO:0006260">
    <property type="term" value="P:DNA replication"/>
    <property type="evidence" value="ECO:0007669"/>
    <property type="project" value="UniProtKB-KW"/>
</dbReference>
<feature type="domain" description="CR-type" evidence="17">
    <location>
        <begin position="135"/>
        <end position="217"/>
    </location>
</feature>
<reference evidence="19" key="1">
    <citation type="submission" date="2010-12" db="EMBL/GenBank/DDBJ databases">
        <title>The genome sequence of Filifactor alocis strain ATCC 35896.</title>
        <authorList>
            <consortium name="The Broad Institute Genome Sequencing Platform"/>
            <person name="Ward D."/>
            <person name="Earl A."/>
            <person name="Feldgarden M."/>
            <person name="Young S.K."/>
            <person name="Gargeya S."/>
            <person name="Zeng Q."/>
            <person name="Alvarado L."/>
            <person name="Berlin A."/>
            <person name="Bochicchio J."/>
            <person name="Chapman S.B."/>
            <person name="Chen Z."/>
            <person name="Freedman E."/>
            <person name="Gellesch M."/>
            <person name="Goldberg J."/>
            <person name="Griggs A."/>
            <person name="Gujja S."/>
            <person name="Heilman E."/>
            <person name="Heiman D."/>
            <person name="Howarth C."/>
            <person name="Mehta T."/>
            <person name="Neiman D."/>
            <person name="Pearson M."/>
            <person name="Roberts A."/>
            <person name="Saif S."/>
            <person name="Shea T."/>
            <person name="Shenoy N."/>
            <person name="Sisk P."/>
            <person name="Stolte C."/>
            <person name="Sykes S."/>
            <person name="White J."/>
            <person name="Yandava C."/>
            <person name="Izard J."/>
            <person name="Blanton J.M."/>
            <person name="Baranova O.V."/>
            <person name="Tanner A.C."/>
            <person name="Dewhirst F.E."/>
            <person name="Haas B."/>
            <person name="Nusbaum C."/>
            <person name="Birren B."/>
        </authorList>
    </citation>
    <scope>NUCLEOTIDE SEQUENCE [LARGE SCALE GENOMIC DNA]</scope>
    <source>
        <strain evidence="19">ATCC 35896 / D40 B5</strain>
    </source>
</reference>
<protein>
    <recommendedName>
        <fullName evidence="13 14">Chaperone protein DnaJ</fullName>
    </recommendedName>
</protein>
<dbReference type="InterPro" id="IPR002939">
    <property type="entry name" value="DnaJ_C"/>
</dbReference>
<dbReference type="SUPFAM" id="SSF57938">
    <property type="entry name" value="DnaJ/Hsp40 cysteine-rich domain"/>
    <property type="match status" value="1"/>
</dbReference>
<dbReference type="EMBL" id="CP002390">
    <property type="protein sequence ID" value="EFE28179.1"/>
    <property type="molecule type" value="Genomic_DNA"/>
</dbReference>
<dbReference type="PANTHER" id="PTHR43096:SF52">
    <property type="entry name" value="DNAJ HOMOLOG 1, MITOCHONDRIAL-RELATED"/>
    <property type="match status" value="1"/>
</dbReference>
<comment type="subcellular location">
    <subcellularLocation>
        <location evidence="1 14">Cytoplasm</location>
    </subcellularLocation>
</comment>
<keyword evidence="19" id="KW-1185">Reference proteome</keyword>
<feature type="binding site" evidence="14">
    <location>
        <position position="205"/>
    </location>
    <ligand>
        <name>Zn(2+)</name>
        <dbReference type="ChEBI" id="CHEBI:29105"/>
        <label>1</label>
    </ligand>
</feature>
<comment type="caution">
    <text evidence="14">Lacks conserved residue(s) required for the propagation of feature annotation.</text>
</comment>
<evidence type="ECO:0000256" key="5">
    <source>
        <dbReference type="ARBA" id="ARBA00022723"/>
    </source>
</evidence>
<dbReference type="GO" id="GO:0042026">
    <property type="term" value="P:protein refolding"/>
    <property type="evidence" value="ECO:0007669"/>
    <property type="project" value="TreeGrafter"/>
</dbReference>
<evidence type="ECO:0000256" key="7">
    <source>
        <dbReference type="ARBA" id="ARBA00022771"/>
    </source>
</evidence>
<dbReference type="NCBIfam" id="NF008035">
    <property type="entry name" value="PRK10767.1"/>
    <property type="match status" value="1"/>
</dbReference>